<feature type="domain" description="Alpha-L-rhamnosidase six-hairpin glycosidase" evidence="1">
    <location>
        <begin position="252"/>
        <end position="468"/>
    </location>
</feature>
<dbReference type="SUPFAM" id="SSF48208">
    <property type="entry name" value="Six-hairpin glycosidases"/>
    <property type="match status" value="1"/>
</dbReference>
<name>A0A1B8GLV2_9PEZI</name>
<dbReference type="PANTHER" id="PTHR34987">
    <property type="entry name" value="C, PUTATIVE (AFU_ORTHOLOGUE AFUA_3G02880)-RELATED"/>
    <property type="match status" value="1"/>
</dbReference>
<dbReference type="Gene3D" id="2.60.420.10">
    <property type="entry name" value="Maltose phosphorylase, domain 3"/>
    <property type="match status" value="1"/>
</dbReference>
<dbReference type="AlphaFoldDB" id="A0A1B8GLV2"/>
<dbReference type="Proteomes" id="UP000091956">
    <property type="component" value="Unassembled WGS sequence"/>
</dbReference>
<dbReference type="EMBL" id="KV460226">
    <property type="protein sequence ID" value="OBT96823.1"/>
    <property type="molecule type" value="Genomic_DNA"/>
</dbReference>
<dbReference type="InterPro" id="IPR008928">
    <property type="entry name" value="6-hairpin_glycosidase_sf"/>
</dbReference>
<gene>
    <name evidence="2" type="ORF">VE01_04227</name>
</gene>
<sequence>MNISGFSTKWIFSHTYASARITLMLPYAGLLIRSIGEGAIDVDTGNAWETAIDLSTRLPIDNEEDAFLHVYEIVDTTKDADIKWKISVKLGESFAKFYGHKSSPSRRHFTSRGVGGEASHHSFLDFKFERPANSGSTLKITYPECYEDQPEQISWVRQKGDRRDTTKALLGPEDIYLFSGKKLSVDLPQLYGRTEEEEIFTPFHFRTLRFIALDILVAKDCDLVINGIDITTANYSLEVLADFKTPNIDQPTEKLWTTSIRTLENCMHDCYEDCPFYEQLQYAMDTRSSALFTYVLSDDGRLARQAIIQVHNSYNTNTGLTASRAPAHKHQIIPNFSLYWICMVTDYFEYFGDSTFVRQFMPACDGVFESFARRVDSEVQLVGSLDAAVSASQWDFVDWTPRWRPFGIPPAGERTGYLSFTNMLYAYTLKRAAKLLGGIERPALASEYLSRADSIVEAIQKHCFDGDVFTDGLASMSKPDEDMSQHSQVWAVICGAAVGEQAQNILRTSLFSPNFTATSISMSFYTLRALSLAGGNLYNDSFHAFWNPCRDQLAQGLTTWVEDDVTLRSDCHAWGSAPIYEFLVEVVGIRPKEGEWGVIEFKPRVGLFAELEARVPFRVGQTKGVALVKWKKEAR</sequence>
<dbReference type="PANTHER" id="PTHR34987:SF2">
    <property type="entry name" value="B, PUTATIVE (AFU_ORTHOLOGUE AFUA_7G05040)-RELATED"/>
    <property type="match status" value="1"/>
</dbReference>
<dbReference type="RefSeq" id="XP_018130556.1">
    <property type="nucleotide sequence ID" value="XM_018273702.1"/>
</dbReference>
<dbReference type="Pfam" id="PF17389">
    <property type="entry name" value="Bac_rhamnosid6H"/>
    <property type="match status" value="1"/>
</dbReference>
<keyword evidence="3" id="KW-1185">Reference proteome</keyword>
<organism evidence="2 3">
    <name type="scientific">Pseudogymnoascus verrucosus</name>
    <dbReference type="NCBI Taxonomy" id="342668"/>
    <lineage>
        <taxon>Eukaryota</taxon>
        <taxon>Fungi</taxon>
        <taxon>Dikarya</taxon>
        <taxon>Ascomycota</taxon>
        <taxon>Pezizomycotina</taxon>
        <taxon>Leotiomycetes</taxon>
        <taxon>Thelebolales</taxon>
        <taxon>Thelebolaceae</taxon>
        <taxon>Pseudogymnoascus</taxon>
    </lineage>
</organism>
<dbReference type="InterPro" id="IPR035396">
    <property type="entry name" value="Bac_rhamnosid6H"/>
</dbReference>
<dbReference type="GO" id="GO:0005975">
    <property type="term" value="P:carbohydrate metabolic process"/>
    <property type="evidence" value="ECO:0007669"/>
    <property type="project" value="InterPro"/>
</dbReference>
<dbReference type="GeneID" id="28837613"/>
<proteinExistence type="predicted"/>
<dbReference type="GO" id="GO:0003824">
    <property type="term" value="F:catalytic activity"/>
    <property type="evidence" value="ECO:0007669"/>
    <property type="project" value="UniProtKB-ARBA"/>
</dbReference>
<dbReference type="Gene3D" id="1.50.10.10">
    <property type="match status" value="1"/>
</dbReference>
<dbReference type="STRING" id="342668.A0A1B8GLV2"/>
<protein>
    <recommendedName>
        <fullName evidence="1">Alpha-L-rhamnosidase six-hairpin glycosidase domain-containing protein</fullName>
    </recommendedName>
</protein>
<evidence type="ECO:0000259" key="1">
    <source>
        <dbReference type="Pfam" id="PF17389"/>
    </source>
</evidence>
<evidence type="ECO:0000313" key="3">
    <source>
        <dbReference type="Proteomes" id="UP000091956"/>
    </source>
</evidence>
<reference evidence="3" key="2">
    <citation type="journal article" date="2018" name="Nat. Commun.">
        <title>Extreme sensitivity to ultraviolet light in the fungal pathogen causing white-nose syndrome of bats.</title>
        <authorList>
            <person name="Palmer J.M."/>
            <person name="Drees K.P."/>
            <person name="Foster J.T."/>
            <person name="Lindner D.L."/>
        </authorList>
    </citation>
    <scope>NUCLEOTIDE SEQUENCE [LARGE SCALE GENOMIC DNA]</scope>
    <source>
        <strain evidence="3">UAMH 10579</strain>
    </source>
</reference>
<reference evidence="2 3" key="1">
    <citation type="submission" date="2016-03" db="EMBL/GenBank/DDBJ databases">
        <title>Comparative genomics of Pseudogymnoascus destructans, the fungus causing white-nose syndrome of bats.</title>
        <authorList>
            <person name="Palmer J.M."/>
            <person name="Drees K.P."/>
            <person name="Foster J.T."/>
            <person name="Lindner D.L."/>
        </authorList>
    </citation>
    <scope>NUCLEOTIDE SEQUENCE [LARGE SCALE GENOMIC DNA]</scope>
    <source>
        <strain evidence="2 3">UAMH 10579</strain>
    </source>
</reference>
<dbReference type="InterPro" id="IPR012341">
    <property type="entry name" value="6hp_glycosidase-like_sf"/>
</dbReference>
<evidence type="ECO:0000313" key="2">
    <source>
        <dbReference type="EMBL" id="OBT96823.1"/>
    </source>
</evidence>
<accession>A0A1B8GLV2</accession>